<evidence type="ECO:0000313" key="1">
    <source>
        <dbReference type="Proteomes" id="UP000504637"/>
    </source>
</evidence>
<dbReference type="RefSeq" id="XP_033459842.1">
    <property type="nucleotide sequence ID" value="XM_033604828.1"/>
</dbReference>
<reference evidence="2" key="1">
    <citation type="submission" date="2020-01" db="EMBL/GenBank/DDBJ databases">
        <authorList>
            <consortium name="DOE Joint Genome Institute"/>
            <person name="Haridas S."/>
            <person name="Albert R."/>
            <person name="Binder M."/>
            <person name="Bloem J."/>
            <person name="Labutti K."/>
            <person name="Salamov A."/>
            <person name="Andreopoulos B."/>
            <person name="Baker S.E."/>
            <person name="Barry K."/>
            <person name="Bills G."/>
            <person name="Bluhm B.H."/>
            <person name="Cannon C."/>
            <person name="Castanera R."/>
            <person name="Culley D.E."/>
            <person name="Daum C."/>
            <person name="Ezra D."/>
            <person name="Gonzalez J.B."/>
            <person name="Henrissat B."/>
            <person name="Kuo A."/>
            <person name="Liang C."/>
            <person name="Lipzen A."/>
            <person name="Lutzoni F."/>
            <person name="Magnuson J."/>
            <person name="Mondo S."/>
            <person name="Nolan M."/>
            <person name="Ohm R."/>
            <person name="Pangilinan J."/>
            <person name="Park H.-J."/>
            <person name="Ramirez L."/>
            <person name="Alfaro M."/>
            <person name="Sun H."/>
            <person name="Tritt A."/>
            <person name="Yoshinaga Y."/>
            <person name="Zwiers L.-H."/>
            <person name="Turgeon B.G."/>
            <person name="Goodwin S.B."/>
            <person name="Spatafora J.W."/>
            <person name="Crous P.W."/>
            <person name="Grigoriev I.V."/>
        </authorList>
    </citation>
    <scope>NUCLEOTIDE SEQUENCE</scope>
    <source>
        <strain evidence="2">CBS 342.82</strain>
    </source>
</reference>
<dbReference type="AlphaFoldDB" id="A0A6J3M444"/>
<protein>
    <submittedName>
        <fullName evidence="2">Uncharacterized protein</fullName>
    </submittedName>
</protein>
<reference evidence="2" key="2">
    <citation type="submission" date="2020-04" db="EMBL/GenBank/DDBJ databases">
        <authorList>
            <consortium name="NCBI Genome Project"/>
        </authorList>
    </citation>
    <scope>NUCLEOTIDE SEQUENCE</scope>
    <source>
        <strain evidence="2">CBS 342.82</strain>
    </source>
</reference>
<organism evidence="2">
    <name type="scientific">Dissoconium aciculare CBS 342.82</name>
    <dbReference type="NCBI Taxonomy" id="1314786"/>
    <lineage>
        <taxon>Eukaryota</taxon>
        <taxon>Fungi</taxon>
        <taxon>Dikarya</taxon>
        <taxon>Ascomycota</taxon>
        <taxon>Pezizomycotina</taxon>
        <taxon>Dothideomycetes</taxon>
        <taxon>Dothideomycetidae</taxon>
        <taxon>Mycosphaerellales</taxon>
        <taxon>Dissoconiaceae</taxon>
        <taxon>Dissoconium</taxon>
    </lineage>
</organism>
<dbReference type="Proteomes" id="UP000504637">
    <property type="component" value="Unplaced"/>
</dbReference>
<keyword evidence="1" id="KW-1185">Reference proteome</keyword>
<gene>
    <name evidence="2" type="ORF">K489DRAFT_380184</name>
</gene>
<name>A0A6J3M444_9PEZI</name>
<sequence>MQSTWASIQLSSRNCNTVLPQIVPLTLHAHSRAADLAWVPRTHHIRRVTSSLSSRHYFAELFLIHTCTAGQVIQSGITAGSRPGGRSRLPDRCCTAASRVRCSISFGCVWGILTAAGSGDGGVNSLAWIMCVLVMYIPIDSVVRTRGHRSRPGRGGKWNGYRHCYFGSRKVAQYRHKPESEWSSASSSLSPLAS</sequence>
<reference evidence="2" key="3">
    <citation type="submission" date="2025-08" db="UniProtKB">
        <authorList>
            <consortium name="RefSeq"/>
        </authorList>
    </citation>
    <scope>IDENTIFICATION</scope>
    <source>
        <strain evidence="2">CBS 342.82</strain>
    </source>
</reference>
<dbReference type="GeneID" id="54362628"/>
<proteinExistence type="predicted"/>
<evidence type="ECO:0000313" key="2">
    <source>
        <dbReference type="RefSeq" id="XP_033459842.1"/>
    </source>
</evidence>
<accession>A0A6J3M444</accession>